<keyword evidence="8 10" id="KW-0904">Protein phosphatase</keyword>
<comment type="subunit">
    <text evidence="10">Homodimer.</text>
</comment>
<reference evidence="14" key="1">
    <citation type="submission" date="2016-10" db="EMBL/GenBank/DDBJ databases">
        <authorList>
            <person name="Varghese N."/>
            <person name="Submissions S."/>
        </authorList>
    </citation>
    <scope>NUCLEOTIDE SEQUENCE [LARGE SCALE GENOMIC DNA]</scope>
    <source>
        <strain evidence="14">CECT 8338</strain>
    </source>
</reference>
<keyword evidence="5 10" id="KW-0145">Chemotaxis</keyword>
<dbReference type="PANTHER" id="PTHR43693:SF1">
    <property type="entry name" value="PROTEIN PHOSPHATASE CHEZ"/>
    <property type="match status" value="1"/>
</dbReference>
<evidence type="ECO:0000313" key="14">
    <source>
        <dbReference type="Proteomes" id="UP000243924"/>
    </source>
</evidence>
<comment type="subcellular location">
    <subcellularLocation>
        <location evidence="1 10">Cytoplasm</location>
    </subcellularLocation>
</comment>
<dbReference type="AlphaFoldDB" id="A0A1H2FYI0"/>
<feature type="compositionally biased region" description="Basic and acidic residues" evidence="12">
    <location>
        <begin position="223"/>
        <end position="233"/>
    </location>
</feature>
<evidence type="ECO:0000256" key="7">
    <source>
        <dbReference type="ARBA" id="ARBA00022801"/>
    </source>
</evidence>
<dbReference type="RefSeq" id="WP_092386314.1">
    <property type="nucleotide sequence ID" value="NZ_LT629787.1"/>
</dbReference>
<dbReference type="PANTHER" id="PTHR43693">
    <property type="entry name" value="PROTEIN PHOSPHATASE CHEZ"/>
    <property type="match status" value="1"/>
</dbReference>
<dbReference type="GO" id="GO:0050920">
    <property type="term" value="P:regulation of chemotaxis"/>
    <property type="evidence" value="ECO:0007669"/>
    <property type="project" value="InterPro"/>
</dbReference>
<protein>
    <recommendedName>
        <fullName evidence="3 10">Protein phosphatase CheZ</fullName>
        <ecNumber evidence="10">3.1.3.-</ecNumber>
    </recommendedName>
    <alternativeName>
        <fullName evidence="9 10">Chemotaxis protein CheZ</fullName>
    </alternativeName>
</protein>
<keyword evidence="6 10" id="KW-0283">Flagellar rotation</keyword>
<evidence type="ECO:0000256" key="12">
    <source>
        <dbReference type="SAM" id="MobiDB-lite"/>
    </source>
</evidence>
<keyword evidence="7 10" id="KW-0378">Hydrolase</keyword>
<sequence length="267" mass="29751">MALSKDPGQATAQEFENSLKDNARQLVEYLEQGKFGEAIMVVHAINQARDRGLYHEVGQLTRALHNAIVNFQLDTSHALGEQEPDGEVSKISDASDRLDYVVKLTEGAANKTMDLVDDTLPVATDLGQQAAALRNDWQRLQRREMAADEFRDLYRRMGEFLEQTEQSSSQISSNLNDIMLAQDFQDLTGQVIKRVTTLVHDVEESLVSLVRMAGHVDRMAGIQHDEKQQEQKKSSSGGEGPQIHADKREDVVSGQDEVDDLLSSLGF</sequence>
<evidence type="ECO:0000256" key="8">
    <source>
        <dbReference type="ARBA" id="ARBA00022912"/>
    </source>
</evidence>
<dbReference type="Gene3D" id="1.10.287.500">
    <property type="entry name" value="Helix hairpin bin"/>
    <property type="match status" value="1"/>
</dbReference>
<dbReference type="InterPro" id="IPR007439">
    <property type="entry name" value="Chemotax_Pase_CheZ"/>
</dbReference>
<evidence type="ECO:0000256" key="5">
    <source>
        <dbReference type="ARBA" id="ARBA00022500"/>
    </source>
</evidence>
<evidence type="ECO:0000256" key="3">
    <source>
        <dbReference type="ARBA" id="ARBA00018484"/>
    </source>
</evidence>
<dbReference type="Proteomes" id="UP000243924">
    <property type="component" value="Chromosome I"/>
</dbReference>
<organism evidence="13 14">
    <name type="scientific">Halopseudomonas salegens</name>
    <dbReference type="NCBI Taxonomy" id="1434072"/>
    <lineage>
        <taxon>Bacteria</taxon>
        <taxon>Pseudomonadati</taxon>
        <taxon>Pseudomonadota</taxon>
        <taxon>Gammaproteobacteria</taxon>
        <taxon>Pseudomonadales</taxon>
        <taxon>Pseudomonadaceae</taxon>
        <taxon>Halopseudomonas</taxon>
    </lineage>
</organism>
<comment type="function">
    <text evidence="10">Plays an important role in bacterial chemotaxis signal transduction pathway by accelerating the dephosphorylation of phosphorylated CheY (CheY-P).</text>
</comment>
<keyword evidence="14" id="KW-1185">Reference proteome</keyword>
<evidence type="ECO:0000256" key="4">
    <source>
        <dbReference type="ARBA" id="ARBA00022490"/>
    </source>
</evidence>
<evidence type="ECO:0000313" key="13">
    <source>
        <dbReference type="EMBL" id="SDU12371.1"/>
    </source>
</evidence>
<dbReference type="EC" id="3.1.3.-" evidence="10"/>
<dbReference type="STRING" id="1434072.SAMN05216210_1898"/>
<dbReference type="GO" id="GO:0006935">
    <property type="term" value="P:chemotaxis"/>
    <property type="evidence" value="ECO:0007669"/>
    <property type="project" value="UniProtKB-KW"/>
</dbReference>
<dbReference type="EMBL" id="LT629787">
    <property type="protein sequence ID" value="SDU12371.1"/>
    <property type="molecule type" value="Genomic_DNA"/>
</dbReference>
<evidence type="ECO:0000256" key="10">
    <source>
        <dbReference type="PIRNR" id="PIRNR002884"/>
    </source>
</evidence>
<name>A0A1H2FYI0_9GAMM</name>
<keyword evidence="4 10" id="KW-0963">Cytoplasm</keyword>
<feature type="site" description="Enhances dephosphorylation of CheY-P" evidence="11">
    <location>
        <position position="190"/>
    </location>
</feature>
<dbReference type="Pfam" id="PF04344">
    <property type="entry name" value="CheZ"/>
    <property type="match status" value="1"/>
</dbReference>
<comment type="similarity">
    <text evidence="2 10">Belongs to the CheZ family.</text>
</comment>
<proteinExistence type="inferred from homology"/>
<accession>A0A1H2FYI0</accession>
<dbReference type="SUPFAM" id="SSF75708">
    <property type="entry name" value="Chemotaxis phosphatase CheZ"/>
    <property type="match status" value="1"/>
</dbReference>
<dbReference type="GO" id="GO:0009288">
    <property type="term" value="C:bacterial-type flagellum"/>
    <property type="evidence" value="ECO:0007669"/>
    <property type="project" value="InterPro"/>
</dbReference>
<dbReference type="OrthoDB" id="9773007at2"/>
<evidence type="ECO:0000256" key="11">
    <source>
        <dbReference type="PIRSR" id="PIRSR002884-1"/>
    </source>
</evidence>
<evidence type="ECO:0000256" key="1">
    <source>
        <dbReference type="ARBA" id="ARBA00004496"/>
    </source>
</evidence>
<dbReference type="GO" id="GO:0097588">
    <property type="term" value="P:archaeal or bacterial-type flagellum-dependent cell motility"/>
    <property type="evidence" value="ECO:0007669"/>
    <property type="project" value="UniProtKB-KW"/>
</dbReference>
<evidence type="ECO:0000256" key="9">
    <source>
        <dbReference type="ARBA" id="ARBA00029599"/>
    </source>
</evidence>
<dbReference type="PIRSF" id="PIRSF002884">
    <property type="entry name" value="CheZ"/>
    <property type="match status" value="1"/>
</dbReference>
<evidence type="ECO:0000256" key="2">
    <source>
        <dbReference type="ARBA" id="ARBA00005908"/>
    </source>
</evidence>
<dbReference type="InterPro" id="IPR050992">
    <property type="entry name" value="CheZ_family_phosphatases"/>
</dbReference>
<feature type="region of interest" description="Disordered" evidence="12">
    <location>
        <begin position="223"/>
        <end position="267"/>
    </location>
</feature>
<dbReference type="GO" id="GO:0004721">
    <property type="term" value="F:phosphoprotein phosphatase activity"/>
    <property type="evidence" value="ECO:0007669"/>
    <property type="project" value="UniProtKB-KW"/>
</dbReference>
<evidence type="ECO:0000256" key="6">
    <source>
        <dbReference type="ARBA" id="ARBA00022779"/>
    </source>
</evidence>
<dbReference type="GO" id="GO:0005737">
    <property type="term" value="C:cytoplasm"/>
    <property type="evidence" value="ECO:0007669"/>
    <property type="project" value="UniProtKB-SubCell"/>
</dbReference>
<gene>
    <name evidence="13" type="ORF">SAMN05216210_1898</name>
</gene>